<reference evidence="1 2" key="1">
    <citation type="journal article" date="2024" name="Science">
        <title>Giant polyketide synthase enzymes in the biosynthesis of giant marine polyether toxins.</title>
        <authorList>
            <person name="Fallon T.R."/>
            <person name="Shende V.V."/>
            <person name="Wierzbicki I.H."/>
            <person name="Pendleton A.L."/>
            <person name="Watervoot N.F."/>
            <person name="Auber R.P."/>
            <person name="Gonzalez D.J."/>
            <person name="Wisecaver J.H."/>
            <person name="Moore B.S."/>
        </authorList>
    </citation>
    <scope>NUCLEOTIDE SEQUENCE [LARGE SCALE GENOMIC DNA]</scope>
    <source>
        <strain evidence="1 2">12B1</strain>
    </source>
</reference>
<dbReference type="SUPFAM" id="SSF49899">
    <property type="entry name" value="Concanavalin A-like lectins/glucanases"/>
    <property type="match status" value="1"/>
</dbReference>
<evidence type="ECO:0000313" key="2">
    <source>
        <dbReference type="Proteomes" id="UP001515480"/>
    </source>
</evidence>
<organism evidence="1 2">
    <name type="scientific">Prymnesium parvum</name>
    <name type="common">Toxic golden alga</name>
    <dbReference type="NCBI Taxonomy" id="97485"/>
    <lineage>
        <taxon>Eukaryota</taxon>
        <taxon>Haptista</taxon>
        <taxon>Haptophyta</taxon>
        <taxon>Prymnesiophyceae</taxon>
        <taxon>Prymnesiales</taxon>
        <taxon>Prymnesiaceae</taxon>
        <taxon>Prymnesium</taxon>
    </lineage>
</organism>
<name>A0AB34JRU4_PRYPA</name>
<keyword evidence="2" id="KW-1185">Reference proteome</keyword>
<sequence>MAEEVTAQAEFPWAKLGTDWKQVKGTGKVIASGMLAEERCAVSSIHVAHGVRYFMFNINTSALPDGHMFLGVAAFNGGSTDFQAPCKTWAFNPPTGNLYIGEKIDEHGSEQMKKHFFADKDESLLDRMPGSTCLAKVDMDAKTLEFSINGNEFIDAGVTLPDEGVRPFCFLYHENDSITLTEVDASGFGSGGVSRPSTAGTDSGIA</sequence>
<dbReference type="EMBL" id="JBGBPQ010000005">
    <property type="protein sequence ID" value="KAL1524823.1"/>
    <property type="molecule type" value="Genomic_DNA"/>
</dbReference>
<evidence type="ECO:0008006" key="3">
    <source>
        <dbReference type="Google" id="ProtNLM"/>
    </source>
</evidence>
<dbReference type="InterPro" id="IPR013320">
    <property type="entry name" value="ConA-like_dom_sf"/>
</dbReference>
<accession>A0AB34JRU4</accession>
<proteinExistence type="predicted"/>
<protein>
    <recommendedName>
        <fullName evidence="3">B30.2/SPRY domain-containing protein</fullName>
    </recommendedName>
</protein>
<dbReference type="Proteomes" id="UP001515480">
    <property type="component" value="Unassembled WGS sequence"/>
</dbReference>
<comment type="caution">
    <text evidence="1">The sequence shown here is derived from an EMBL/GenBank/DDBJ whole genome shotgun (WGS) entry which is preliminary data.</text>
</comment>
<dbReference type="InterPro" id="IPR043136">
    <property type="entry name" value="B30.2/SPRY_sf"/>
</dbReference>
<gene>
    <name evidence="1" type="ORF">AB1Y20_019703</name>
</gene>
<dbReference type="Gene3D" id="2.60.120.920">
    <property type="match status" value="1"/>
</dbReference>
<evidence type="ECO:0000313" key="1">
    <source>
        <dbReference type="EMBL" id="KAL1524823.1"/>
    </source>
</evidence>
<dbReference type="AlphaFoldDB" id="A0AB34JRU4"/>